<evidence type="ECO:0000313" key="1">
    <source>
        <dbReference type="EMBL" id="KAF6138508.1"/>
    </source>
</evidence>
<keyword evidence="2" id="KW-1185">Reference proteome</keyword>
<protein>
    <submittedName>
        <fullName evidence="1">Uncharacterized protein</fullName>
    </submittedName>
</protein>
<reference evidence="1 2" key="1">
    <citation type="journal article" date="2020" name="IScience">
        <title>Genome Sequencing of the Endangered Kingdonia uniflora (Circaeasteraceae, Ranunculales) Reveals Potential Mechanisms of Evolutionary Specialization.</title>
        <authorList>
            <person name="Sun Y."/>
            <person name="Deng T."/>
            <person name="Zhang A."/>
            <person name="Moore M.J."/>
            <person name="Landis J.B."/>
            <person name="Lin N."/>
            <person name="Zhang H."/>
            <person name="Zhang X."/>
            <person name="Huang J."/>
            <person name="Zhang X."/>
            <person name="Sun H."/>
            <person name="Wang H."/>
        </authorList>
    </citation>
    <scope>NUCLEOTIDE SEQUENCE [LARGE SCALE GENOMIC DNA]</scope>
    <source>
        <strain evidence="1">TB1705</strain>
        <tissue evidence="1">Leaf</tissue>
    </source>
</reference>
<dbReference type="EMBL" id="JACGCM010002569">
    <property type="protein sequence ID" value="KAF6138508.1"/>
    <property type="molecule type" value="Genomic_DNA"/>
</dbReference>
<gene>
    <name evidence="1" type="ORF">GIB67_022542</name>
</gene>
<name>A0A7J7L7J3_9MAGN</name>
<sequence>MEWVGTVWMTERIAETAYRNMVGKVPRIKNFGNPMIENDFEDIVGCQNVIRMNSNALA</sequence>
<evidence type="ECO:0000313" key="2">
    <source>
        <dbReference type="Proteomes" id="UP000541444"/>
    </source>
</evidence>
<dbReference type="AlphaFoldDB" id="A0A7J7L7J3"/>
<accession>A0A7J7L7J3</accession>
<dbReference type="Proteomes" id="UP000541444">
    <property type="component" value="Unassembled WGS sequence"/>
</dbReference>
<comment type="caution">
    <text evidence="1">The sequence shown here is derived from an EMBL/GenBank/DDBJ whole genome shotgun (WGS) entry which is preliminary data.</text>
</comment>
<organism evidence="1 2">
    <name type="scientific">Kingdonia uniflora</name>
    <dbReference type="NCBI Taxonomy" id="39325"/>
    <lineage>
        <taxon>Eukaryota</taxon>
        <taxon>Viridiplantae</taxon>
        <taxon>Streptophyta</taxon>
        <taxon>Embryophyta</taxon>
        <taxon>Tracheophyta</taxon>
        <taxon>Spermatophyta</taxon>
        <taxon>Magnoliopsida</taxon>
        <taxon>Ranunculales</taxon>
        <taxon>Circaeasteraceae</taxon>
        <taxon>Kingdonia</taxon>
    </lineage>
</organism>
<proteinExistence type="predicted"/>